<reference evidence="1 2" key="1">
    <citation type="journal article" date="2016" name="PLoS Pathog.">
        <title>Biosynthesis of antibiotic leucinostatins in bio-control fungus Purpureocillium lilacinum and their inhibition on phytophthora revealed by genome mining.</title>
        <authorList>
            <person name="Wang G."/>
            <person name="Liu Z."/>
            <person name="Lin R."/>
            <person name="Li E."/>
            <person name="Mao Z."/>
            <person name="Ling J."/>
            <person name="Yang Y."/>
            <person name="Yin W.B."/>
            <person name="Xie B."/>
        </authorList>
    </citation>
    <scope>NUCLEOTIDE SEQUENCE [LARGE SCALE GENOMIC DNA]</scope>
    <source>
        <strain evidence="1">170</strain>
    </source>
</reference>
<dbReference type="AlphaFoldDB" id="A0A219APM4"/>
<proteinExistence type="predicted"/>
<dbReference type="KEGG" id="pchm:VFPPC_18288"/>
<accession>A0A219APM4</accession>
<evidence type="ECO:0000313" key="1">
    <source>
        <dbReference type="EMBL" id="OWT42549.1"/>
    </source>
</evidence>
<gene>
    <name evidence="1" type="ORF">VFPPC_18288</name>
</gene>
<comment type="caution">
    <text evidence="1">The sequence shown here is derived from an EMBL/GenBank/DDBJ whole genome shotgun (WGS) entry which is preliminary data.</text>
</comment>
<name>A0A219APM4_METCM</name>
<dbReference type="Proteomes" id="UP000078397">
    <property type="component" value="Unassembled WGS sequence"/>
</dbReference>
<keyword evidence="2" id="KW-1185">Reference proteome</keyword>
<evidence type="ECO:0000313" key="2">
    <source>
        <dbReference type="Proteomes" id="UP000078397"/>
    </source>
</evidence>
<dbReference type="EMBL" id="LSBJ02000012">
    <property type="protein sequence ID" value="OWT42549.1"/>
    <property type="molecule type" value="Genomic_DNA"/>
</dbReference>
<protein>
    <submittedName>
        <fullName evidence="1">Uncharacterized protein</fullName>
    </submittedName>
</protein>
<dbReference type="RefSeq" id="XP_022285053.1">
    <property type="nucleotide sequence ID" value="XM_022429925.1"/>
</dbReference>
<sequence>MLWSAPVHSRQTKHGWPFSQNAVFRFPDTAPMVRRQYRGPRAEVLGARGYGYLGALLSFPAEPGRRLISGVSSCSPRPSYENSLVALYYCRFIIFSIRSRPLQR</sequence>
<organism evidence="1 2">
    <name type="scientific">Pochonia chlamydosporia 170</name>
    <dbReference type="NCBI Taxonomy" id="1380566"/>
    <lineage>
        <taxon>Eukaryota</taxon>
        <taxon>Fungi</taxon>
        <taxon>Dikarya</taxon>
        <taxon>Ascomycota</taxon>
        <taxon>Pezizomycotina</taxon>
        <taxon>Sordariomycetes</taxon>
        <taxon>Hypocreomycetidae</taxon>
        <taxon>Hypocreales</taxon>
        <taxon>Clavicipitaceae</taxon>
        <taxon>Pochonia</taxon>
    </lineage>
</organism>
<dbReference type="GeneID" id="33937116"/>